<dbReference type="InterPro" id="IPR001828">
    <property type="entry name" value="ANF_lig-bd_rcpt"/>
</dbReference>
<evidence type="ECO:0000256" key="2">
    <source>
        <dbReference type="ARBA" id="ARBA00022692"/>
    </source>
</evidence>
<keyword evidence="6 12" id="KW-0675">Receptor</keyword>
<evidence type="ECO:0000256" key="9">
    <source>
        <dbReference type="SAM" id="Phobius"/>
    </source>
</evidence>
<evidence type="ECO:0000256" key="4">
    <source>
        <dbReference type="ARBA" id="ARBA00023040"/>
    </source>
</evidence>
<keyword evidence="4" id="KW-0297">G-protein coupled receptor</keyword>
<feature type="domain" description="G-protein coupled receptors family 3 profile" evidence="11">
    <location>
        <begin position="422"/>
        <end position="673"/>
    </location>
</feature>
<keyword evidence="10" id="KW-0732">Signal</keyword>
<feature type="transmembrane region" description="Helical" evidence="9">
    <location>
        <begin position="531"/>
        <end position="552"/>
    </location>
</feature>
<keyword evidence="13" id="KW-1185">Reference proteome</keyword>
<dbReference type="Gene3D" id="3.40.50.2300">
    <property type="match status" value="2"/>
</dbReference>
<protein>
    <submittedName>
        <fullName evidence="12">Gamma-aminobutyric acid type B receptor subunit 2</fullName>
    </submittedName>
</protein>
<feature type="transmembrane region" description="Helical" evidence="9">
    <location>
        <begin position="581"/>
        <end position="601"/>
    </location>
</feature>
<dbReference type="PRINTS" id="PR00248">
    <property type="entry name" value="GPCRMGR"/>
</dbReference>
<name>A0AAD5XYT2_9FUNG</name>
<evidence type="ECO:0000313" key="12">
    <source>
        <dbReference type="EMBL" id="KAJ3216980.1"/>
    </source>
</evidence>
<feature type="transmembrane region" description="Helical" evidence="9">
    <location>
        <begin position="613"/>
        <end position="638"/>
    </location>
</feature>
<organism evidence="12 13">
    <name type="scientific">Clydaea vesicula</name>
    <dbReference type="NCBI Taxonomy" id="447962"/>
    <lineage>
        <taxon>Eukaryota</taxon>
        <taxon>Fungi</taxon>
        <taxon>Fungi incertae sedis</taxon>
        <taxon>Chytridiomycota</taxon>
        <taxon>Chytridiomycota incertae sedis</taxon>
        <taxon>Chytridiomycetes</taxon>
        <taxon>Lobulomycetales</taxon>
        <taxon>Lobulomycetaceae</taxon>
        <taxon>Clydaea</taxon>
    </lineage>
</organism>
<evidence type="ECO:0000256" key="10">
    <source>
        <dbReference type="SAM" id="SignalP"/>
    </source>
</evidence>
<feature type="transmembrane region" description="Helical" evidence="9">
    <location>
        <begin position="421"/>
        <end position="446"/>
    </location>
</feature>
<dbReference type="Pfam" id="PF01094">
    <property type="entry name" value="ANF_receptor"/>
    <property type="match status" value="1"/>
</dbReference>
<evidence type="ECO:0000256" key="5">
    <source>
        <dbReference type="ARBA" id="ARBA00023136"/>
    </source>
</evidence>
<dbReference type="GO" id="GO:0038039">
    <property type="term" value="C:G protein-coupled receptor heterodimeric complex"/>
    <property type="evidence" value="ECO:0007669"/>
    <property type="project" value="TreeGrafter"/>
</dbReference>
<gene>
    <name evidence="12" type="primary">GABBR2_1</name>
    <name evidence="12" type="ORF">HK099_005657</name>
</gene>
<dbReference type="InterPro" id="IPR011993">
    <property type="entry name" value="PH-like_dom_sf"/>
</dbReference>
<evidence type="ECO:0000259" key="11">
    <source>
        <dbReference type="PROSITE" id="PS50259"/>
    </source>
</evidence>
<proteinExistence type="predicted"/>
<dbReference type="EMBL" id="JADGJW010000450">
    <property type="protein sequence ID" value="KAJ3216980.1"/>
    <property type="molecule type" value="Genomic_DNA"/>
</dbReference>
<keyword evidence="5 9" id="KW-0472">Membrane</keyword>
<feature type="transmembrane region" description="Helical" evidence="9">
    <location>
        <begin position="492"/>
        <end position="510"/>
    </location>
</feature>
<feature type="transmembrane region" description="Helical" evidence="9">
    <location>
        <begin position="644"/>
        <end position="663"/>
    </location>
</feature>
<dbReference type="Proteomes" id="UP001211065">
    <property type="component" value="Unassembled WGS sequence"/>
</dbReference>
<evidence type="ECO:0000256" key="8">
    <source>
        <dbReference type="ARBA" id="ARBA00023224"/>
    </source>
</evidence>
<comment type="caution">
    <text evidence="12">The sequence shown here is derived from an EMBL/GenBank/DDBJ whole genome shotgun (WGS) entry which is preliminary data.</text>
</comment>
<evidence type="ECO:0000313" key="13">
    <source>
        <dbReference type="Proteomes" id="UP001211065"/>
    </source>
</evidence>
<dbReference type="AlphaFoldDB" id="A0AAD5XYT2"/>
<evidence type="ECO:0000256" key="3">
    <source>
        <dbReference type="ARBA" id="ARBA00022989"/>
    </source>
</evidence>
<keyword evidence="8" id="KW-0807">Transducer</keyword>
<dbReference type="InterPro" id="IPR028082">
    <property type="entry name" value="Peripla_BP_I"/>
</dbReference>
<feature type="chain" id="PRO_5041955251" evidence="10">
    <location>
        <begin position="22"/>
        <end position="814"/>
    </location>
</feature>
<feature type="transmembrane region" description="Helical" evidence="9">
    <location>
        <begin position="458"/>
        <end position="480"/>
    </location>
</feature>
<comment type="subcellular location">
    <subcellularLocation>
        <location evidence="1">Membrane</location>
        <topology evidence="1">Multi-pass membrane protein</topology>
    </subcellularLocation>
</comment>
<keyword evidence="7" id="KW-0325">Glycoprotein</keyword>
<dbReference type="PANTHER" id="PTHR10519:SF20">
    <property type="entry name" value="G-PROTEIN COUPLED RECEPTOR 156-RELATED"/>
    <property type="match status" value="1"/>
</dbReference>
<dbReference type="InterPro" id="IPR000337">
    <property type="entry name" value="GPCR_3"/>
</dbReference>
<dbReference type="GO" id="GO:0004965">
    <property type="term" value="F:G protein-coupled GABA receptor activity"/>
    <property type="evidence" value="ECO:0007669"/>
    <property type="project" value="InterPro"/>
</dbReference>
<evidence type="ECO:0000256" key="1">
    <source>
        <dbReference type="ARBA" id="ARBA00004141"/>
    </source>
</evidence>
<dbReference type="InterPro" id="IPR002455">
    <property type="entry name" value="GPCR3_GABA-B"/>
</dbReference>
<feature type="signal peptide" evidence="10">
    <location>
        <begin position="1"/>
        <end position="21"/>
    </location>
</feature>
<evidence type="ECO:0000256" key="7">
    <source>
        <dbReference type="ARBA" id="ARBA00023180"/>
    </source>
</evidence>
<dbReference type="Gene3D" id="2.30.29.30">
    <property type="entry name" value="Pleckstrin-homology domain (PH domain)/Phosphotyrosine-binding domain (PTB)"/>
    <property type="match status" value="1"/>
</dbReference>
<keyword evidence="3 9" id="KW-1133">Transmembrane helix</keyword>
<dbReference type="SUPFAM" id="SSF53822">
    <property type="entry name" value="Periplasmic binding protein-like I"/>
    <property type="match status" value="1"/>
</dbReference>
<dbReference type="Pfam" id="PF00003">
    <property type="entry name" value="7tm_3"/>
    <property type="match status" value="1"/>
</dbReference>
<dbReference type="PANTHER" id="PTHR10519">
    <property type="entry name" value="GABA-B RECEPTOR"/>
    <property type="match status" value="1"/>
</dbReference>
<accession>A0AAD5XYT2</accession>
<sequence>MKQLLNVIIGVAFMLFRSVGAREFTIAGILPTGQWYNEQLNYVVKQAVKDINEANLFSKFKLNYQNMSSVSSKVVAVKNVISMMSQANQTDRMAISLAAQAYNVLQCAGVSTNPSLSDKSSYGNFFRTVASDDFQGPAIASYIYQMGWKKIGLITINSDYGLSLGQVFQKKTVELGIKILAHYSYSEDLSDLKTCAKVIKNSGAKIIVFVGNTNDIVQYMKIAGSDEFKMVSKDFVYLGSDGASLDISEVKSFSQKQRDGFNGYLNFLNKGYADTPLFDKISKSWSNSTGAPVDQFPLTLGLYYDCVYSIAYAFDDYLKNTDRSPEEYSSTDPSSPKVTLKNVFNVKFTGASGEVSFDENGDPISSPYIIQNFQTDRLITVGFVDGRTGVYTPLLETIFNENSTAIPSDSNPMSAIRITDAAPMIITIFYILGIIVTLASMVFIFIKRDVPTIKCLSTPFLLIILCGILVIWTSIFGFVTPYSIGACAYQQWSLWIGYGIVMGAVLVKVFRIWRIFDNEAMKKRNLKNSVLFLYTFMIVFCEVIILVVFSIVDPPLPTKVDLSTKSYIDCLSKDSLVQNGFNAALISYNGVLLIIVTYLAYKTRNVKSIYRESTYIVQMCTQVLLCASITVVICYLSNNTVIELFYIKMIAIAVATLVTYFSLIGRVIIAVVSEGGVQELTISKMGKSDVDSSSSARKSIVTTGNKEQYVVVVKDCKSLMSTWKQTLLVANNTDFMFYSYQNAIQASDGVCFNLKDATFANSAENSFNIVSKHKSYLVQCSNAGDMQNLISVLQKAGTKVLKSGVTTAGPEVSV</sequence>
<reference evidence="12" key="1">
    <citation type="submission" date="2020-05" db="EMBL/GenBank/DDBJ databases">
        <title>Phylogenomic resolution of chytrid fungi.</title>
        <authorList>
            <person name="Stajich J.E."/>
            <person name="Amses K."/>
            <person name="Simmons R."/>
            <person name="Seto K."/>
            <person name="Myers J."/>
            <person name="Bonds A."/>
            <person name="Quandt C.A."/>
            <person name="Barry K."/>
            <person name="Liu P."/>
            <person name="Grigoriev I."/>
            <person name="Longcore J.E."/>
            <person name="James T.Y."/>
        </authorList>
    </citation>
    <scope>NUCLEOTIDE SEQUENCE</scope>
    <source>
        <strain evidence="12">JEL0476</strain>
    </source>
</reference>
<dbReference type="PRINTS" id="PR01176">
    <property type="entry name" value="GABABRECEPTR"/>
</dbReference>
<dbReference type="PROSITE" id="PS50259">
    <property type="entry name" value="G_PROTEIN_RECEP_F3_4"/>
    <property type="match status" value="1"/>
</dbReference>
<dbReference type="SUPFAM" id="SSF50729">
    <property type="entry name" value="PH domain-like"/>
    <property type="match status" value="1"/>
</dbReference>
<dbReference type="InterPro" id="IPR017978">
    <property type="entry name" value="GPCR_3_C"/>
</dbReference>
<evidence type="ECO:0000256" key="6">
    <source>
        <dbReference type="ARBA" id="ARBA00023170"/>
    </source>
</evidence>
<keyword evidence="2 9" id="KW-0812">Transmembrane</keyword>
<dbReference type="GO" id="GO:0007214">
    <property type="term" value="P:gamma-aminobutyric acid signaling pathway"/>
    <property type="evidence" value="ECO:0007669"/>
    <property type="project" value="TreeGrafter"/>
</dbReference>